<dbReference type="Proteomes" id="UP000784294">
    <property type="component" value="Unassembled WGS sequence"/>
</dbReference>
<dbReference type="AlphaFoldDB" id="A0A3S5CR18"/>
<evidence type="ECO:0000313" key="7">
    <source>
        <dbReference type="Proteomes" id="UP000784294"/>
    </source>
</evidence>
<dbReference type="GO" id="GO:0006000">
    <property type="term" value="P:fructose metabolic process"/>
    <property type="evidence" value="ECO:0007669"/>
    <property type="project" value="TreeGrafter"/>
</dbReference>
<keyword evidence="1" id="KW-0479">Metal-binding</keyword>
<dbReference type="Gene3D" id="3.40.190.80">
    <property type="match status" value="1"/>
</dbReference>
<organism evidence="6 7">
    <name type="scientific">Protopolystoma xenopodis</name>
    <dbReference type="NCBI Taxonomy" id="117903"/>
    <lineage>
        <taxon>Eukaryota</taxon>
        <taxon>Metazoa</taxon>
        <taxon>Spiralia</taxon>
        <taxon>Lophotrochozoa</taxon>
        <taxon>Platyhelminthes</taxon>
        <taxon>Monogenea</taxon>
        <taxon>Polyopisthocotylea</taxon>
        <taxon>Polystomatidea</taxon>
        <taxon>Polystomatidae</taxon>
        <taxon>Protopolystoma</taxon>
    </lineage>
</organism>
<dbReference type="GO" id="GO:0005829">
    <property type="term" value="C:cytosol"/>
    <property type="evidence" value="ECO:0007669"/>
    <property type="project" value="TreeGrafter"/>
</dbReference>
<dbReference type="PANTHER" id="PTHR11556">
    <property type="entry name" value="FRUCTOSE-1,6-BISPHOSPHATASE-RELATED"/>
    <property type="match status" value="1"/>
</dbReference>
<dbReference type="PANTHER" id="PTHR11556:SF1">
    <property type="entry name" value="FRUCTOSE-BISPHOSPHATASE"/>
    <property type="match status" value="1"/>
</dbReference>
<dbReference type="GO" id="GO:0030388">
    <property type="term" value="P:fructose 1,6-bisphosphate metabolic process"/>
    <property type="evidence" value="ECO:0007669"/>
    <property type="project" value="TreeGrafter"/>
</dbReference>
<dbReference type="GO" id="GO:0006002">
    <property type="term" value="P:fructose 6-phosphate metabolic process"/>
    <property type="evidence" value="ECO:0007669"/>
    <property type="project" value="TreeGrafter"/>
</dbReference>
<evidence type="ECO:0000256" key="4">
    <source>
        <dbReference type="ARBA" id="ARBA00032973"/>
    </source>
</evidence>
<dbReference type="OrthoDB" id="6251897at2759"/>
<dbReference type="GO" id="GO:0042132">
    <property type="term" value="F:fructose 1,6-bisphosphate 1-phosphatase activity"/>
    <property type="evidence" value="ECO:0007669"/>
    <property type="project" value="TreeGrafter"/>
</dbReference>
<protein>
    <recommendedName>
        <fullName evidence="4">D-fructose-1,6-bisphosphate 1-phosphohydrolase</fullName>
    </recommendedName>
</protein>
<accession>A0A3S5CR18</accession>
<sequence>MKLHVDVCIFDLPLLCPIQSGKPYAARYIGSMVADVHRTLVYGGIFLYPATTLSPRGKVSFLA</sequence>
<dbReference type="SUPFAM" id="SSF56655">
    <property type="entry name" value="Carbohydrate phosphatase"/>
    <property type="match status" value="1"/>
</dbReference>
<gene>
    <name evidence="6" type="ORF">PXEA_LOCUS22903</name>
</gene>
<reference evidence="6" key="1">
    <citation type="submission" date="2018-11" db="EMBL/GenBank/DDBJ databases">
        <authorList>
            <consortium name="Pathogen Informatics"/>
        </authorList>
    </citation>
    <scope>NUCLEOTIDE SEQUENCE</scope>
</reference>
<evidence type="ECO:0000256" key="1">
    <source>
        <dbReference type="ARBA" id="ARBA00022723"/>
    </source>
</evidence>
<comment type="pathway">
    <text evidence="3">Carbohydrate biosynthesis.</text>
</comment>
<evidence type="ECO:0000313" key="6">
    <source>
        <dbReference type="EMBL" id="VEL29463.1"/>
    </source>
</evidence>
<dbReference type="GO" id="GO:0005986">
    <property type="term" value="P:sucrose biosynthetic process"/>
    <property type="evidence" value="ECO:0007669"/>
    <property type="project" value="TreeGrafter"/>
</dbReference>
<proteinExistence type="predicted"/>
<keyword evidence="7" id="KW-1185">Reference proteome</keyword>
<evidence type="ECO:0000256" key="2">
    <source>
        <dbReference type="ARBA" id="ARBA00022842"/>
    </source>
</evidence>
<evidence type="ECO:0000256" key="3">
    <source>
        <dbReference type="ARBA" id="ARBA00024331"/>
    </source>
</evidence>
<dbReference type="GO" id="GO:0006094">
    <property type="term" value="P:gluconeogenesis"/>
    <property type="evidence" value="ECO:0007669"/>
    <property type="project" value="TreeGrafter"/>
</dbReference>
<dbReference type="EMBL" id="CAAALY010103397">
    <property type="protein sequence ID" value="VEL29463.1"/>
    <property type="molecule type" value="Genomic_DNA"/>
</dbReference>
<keyword evidence="2" id="KW-0460">Magnesium</keyword>
<dbReference type="InterPro" id="IPR044015">
    <property type="entry name" value="FBPase_C_dom"/>
</dbReference>
<name>A0A3S5CR18_9PLAT</name>
<comment type="caution">
    <text evidence="6">The sequence shown here is derived from an EMBL/GenBank/DDBJ whole genome shotgun (WGS) entry which is preliminary data.</text>
</comment>
<feature type="domain" description="Fructose-1-6-bisphosphatase class 1 C-terminal" evidence="5">
    <location>
        <begin position="18"/>
        <end position="62"/>
    </location>
</feature>
<dbReference type="GO" id="GO:0046872">
    <property type="term" value="F:metal ion binding"/>
    <property type="evidence" value="ECO:0007669"/>
    <property type="project" value="UniProtKB-KW"/>
</dbReference>
<evidence type="ECO:0000259" key="5">
    <source>
        <dbReference type="Pfam" id="PF18913"/>
    </source>
</evidence>
<dbReference type="InterPro" id="IPR000146">
    <property type="entry name" value="FBPase_class-1"/>
</dbReference>
<dbReference type="Pfam" id="PF18913">
    <property type="entry name" value="FBPase_C"/>
    <property type="match status" value="1"/>
</dbReference>